<feature type="region of interest" description="Disordered" evidence="1">
    <location>
        <begin position="61"/>
        <end position="80"/>
    </location>
</feature>
<dbReference type="Proteomes" id="UP000670092">
    <property type="component" value="Unassembled WGS sequence"/>
</dbReference>
<proteinExistence type="predicted"/>
<accession>A0A8H7YU98</accession>
<dbReference type="AlphaFoldDB" id="A0A8H7YU98"/>
<name>A0A8H7YU98_AJECA</name>
<dbReference type="VEuPathDB" id="FungiDB:I7I52_07010"/>
<protein>
    <submittedName>
        <fullName evidence="2">Uncharacterized protein</fullName>
    </submittedName>
</protein>
<reference evidence="2 3" key="1">
    <citation type="submission" date="2021-01" db="EMBL/GenBank/DDBJ databases">
        <title>Chromosome-level genome assembly of a human fungal pathogen reveals clustering of transcriptionally co-regulated genes.</title>
        <authorList>
            <person name="Voorhies M."/>
            <person name="Cohen S."/>
            <person name="Shea T.P."/>
            <person name="Petrus S."/>
            <person name="Munoz J.F."/>
            <person name="Poplawski S."/>
            <person name="Goldman W.E."/>
            <person name="Michael T."/>
            <person name="Cuomo C.A."/>
            <person name="Sil A."/>
            <person name="Beyhan S."/>
        </authorList>
    </citation>
    <scope>NUCLEOTIDE SEQUENCE [LARGE SCALE GENOMIC DNA]</scope>
    <source>
        <strain evidence="2 3">G184AR</strain>
    </source>
</reference>
<evidence type="ECO:0000256" key="1">
    <source>
        <dbReference type="SAM" id="MobiDB-lite"/>
    </source>
</evidence>
<dbReference type="EMBL" id="JAEVHI010000003">
    <property type="protein sequence ID" value="KAG5296378.1"/>
    <property type="molecule type" value="Genomic_DNA"/>
</dbReference>
<organism evidence="2 3">
    <name type="scientific">Ajellomyces capsulatus</name>
    <name type="common">Darling's disease fungus</name>
    <name type="synonym">Histoplasma capsulatum</name>
    <dbReference type="NCBI Taxonomy" id="5037"/>
    <lineage>
        <taxon>Eukaryota</taxon>
        <taxon>Fungi</taxon>
        <taxon>Dikarya</taxon>
        <taxon>Ascomycota</taxon>
        <taxon>Pezizomycotina</taxon>
        <taxon>Eurotiomycetes</taxon>
        <taxon>Eurotiomycetidae</taxon>
        <taxon>Onygenales</taxon>
        <taxon>Ajellomycetaceae</taxon>
        <taxon>Histoplasma</taxon>
    </lineage>
</organism>
<evidence type="ECO:0000313" key="3">
    <source>
        <dbReference type="Proteomes" id="UP000670092"/>
    </source>
</evidence>
<gene>
    <name evidence="2" type="ORF">I7I52_07010</name>
</gene>
<sequence>MHCVCANKRVKPNIRSRYATPSSAWKEVYSVGQSSFVSLSSSFFFLEQKPFSSQFFKKGQKQNYTHPNRPRTSCPDHACSNKRANSSRTVHVQKCGAHFTS</sequence>
<evidence type="ECO:0000313" key="2">
    <source>
        <dbReference type="EMBL" id="KAG5296378.1"/>
    </source>
</evidence>
<comment type="caution">
    <text evidence="2">The sequence shown here is derived from an EMBL/GenBank/DDBJ whole genome shotgun (WGS) entry which is preliminary data.</text>
</comment>